<dbReference type="Proteomes" id="UP001311915">
    <property type="component" value="Unassembled WGS sequence"/>
</dbReference>
<evidence type="ECO:0000313" key="2">
    <source>
        <dbReference type="Proteomes" id="UP001311915"/>
    </source>
</evidence>
<keyword evidence="2" id="KW-1185">Reference proteome</keyword>
<evidence type="ECO:0000313" key="1">
    <source>
        <dbReference type="EMBL" id="KAK4718852.1"/>
    </source>
</evidence>
<proteinExistence type="predicted"/>
<dbReference type="EMBL" id="JAWPEI010000008">
    <property type="protein sequence ID" value="KAK4718852.1"/>
    <property type="molecule type" value="Genomic_DNA"/>
</dbReference>
<gene>
    <name evidence="1" type="ORF">R3W88_017190</name>
</gene>
<accession>A0AAV9KZI0</accession>
<protein>
    <submittedName>
        <fullName evidence="1">Uncharacterized protein</fullName>
    </submittedName>
</protein>
<sequence>MQIFSFTPTLLDQFHALFEFCFQQSSSLMWFEVRTLLPYPRLPNGLLAFQLNCFCYCYFSSTDLNRPYVVINV</sequence>
<reference evidence="1 2" key="1">
    <citation type="submission" date="2023-10" db="EMBL/GenBank/DDBJ databases">
        <title>Genome-Wide Identification Analysis in wild type Solanum Pinnatisectum Reveals Some Genes Defensing Phytophthora Infestans.</title>
        <authorList>
            <person name="Sun C."/>
        </authorList>
    </citation>
    <scope>NUCLEOTIDE SEQUENCE [LARGE SCALE GENOMIC DNA]</scope>
    <source>
        <strain evidence="1">LQN</strain>
        <tissue evidence="1">Leaf</tissue>
    </source>
</reference>
<dbReference type="AlphaFoldDB" id="A0AAV9KZI0"/>
<organism evidence="1 2">
    <name type="scientific">Solanum pinnatisectum</name>
    <name type="common">tansyleaf nightshade</name>
    <dbReference type="NCBI Taxonomy" id="50273"/>
    <lineage>
        <taxon>Eukaryota</taxon>
        <taxon>Viridiplantae</taxon>
        <taxon>Streptophyta</taxon>
        <taxon>Embryophyta</taxon>
        <taxon>Tracheophyta</taxon>
        <taxon>Spermatophyta</taxon>
        <taxon>Magnoliopsida</taxon>
        <taxon>eudicotyledons</taxon>
        <taxon>Gunneridae</taxon>
        <taxon>Pentapetalae</taxon>
        <taxon>asterids</taxon>
        <taxon>lamiids</taxon>
        <taxon>Solanales</taxon>
        <taxon>Solanaceae</taxon>
        <taxon>Solanoideae</taxon>
        <taxon>Solaneae</taxon>
        <taxon>Solanum</taxon>
    </lineage>
</organism>
<comment type="caution">
    <text evidence="1">The sequence shown here is derived from an EMBL/GenBank/DDBJ whole genome shotgun (WGS) entry which is preliminary data.</text>
</comment>
<name>A0AAV9KZI0_9SOLN</name>